<evidence type="ECO:0000313" key="2">
    <source>
        <dbReference type="Proteomes" id="UP001384579"/>
    </source>
</evidence>
<organism evidence="1 2">
    <name type="scientific">Microcoleus anatoxicus PTRS2</name>
    <dbReference type="NCBI Taxonomy" id="2705321"/>
    <lineage>
        <taxon>Bacteria</taxon>
        <taxon>Bacillati</taxon>
        <taxon>Cyanobacteriota</taxon>
        <taxon>Cyanophyceae</taxon>
        <taxon>Oscillatoriophycideae</taxon>
        <taxon>Oscillatoriales</taxon>
        <taxon>Microcoleaceae</taxon>
        <taxon>Microcoleus</taxon>
        <taxon>Microcoleus anatoxicus</taxon>
    </lineage>
</organism>
<evidence type="ECO:0000313" key="1">
    <source>
        <dbReference type="EMBL" id="MEK0189408.1"/>
    </source>
</evidence>
<keyword evidence="2" id="KW-1185">Reference proteome</keyword>
<accession>A0ABU8YYM4</accession>
<comment type="caution">
    <text evidence="1">The sequence shown here is derived from an EMBL/GenBank/DDBJ whole genome shotgun (WGS) entry which is preliminary data.</text>
</comment>
<gene>
    <name evidence="1" type="ORF">WMG39_31875</name>
</gene>
<protein>
    <submittedName>
        <fullName evidence="1">Uncharacterized protein</fullName>
    </submittedName>
</protein>
<proteinExistence type="predicted"/>
<dbReference type="EMBL" id="JBBLXS010001217">
    <property type="protein sequence ID" value="MEK0189408.1"/>
    <property type="molecule type" value="Genomic_DNA"/>
</dbReference>
<name>A0ABU8YYM4_9CYAN</name>
<feature type="non-terminal residue" evidence="1">
    <location>
        <position position="1"/>
    </location>
</feature>
<dbReference type="Proteomes" id="UP001384579">
    <property type="component" value="Unassembled WGS sequence"/>
</dbReference>
<sequence>SFKPIQTKLAIFASSSTYKTFIDFQFGHWEWGIGNGALGIGNWALGIGHRAEKHWAEKHWAEKHW</sequence>
<reference evidence="1 2" key="1">
    <citation type="journal article" date="2020" name="Harmful Algae">
        <title>Molecular and morphological characterization of a novel dihydroanatoxin-a producing Microcoleus species (cyanobacteria) from the Russian River, California, USA.</title>
        <authorList>
            <person name="Conklin K.Y."/>
            <person name="Stancheva R."/>
            <person name="Otten T.G."/>
            <person name="Fadness R."/>
            <person name="Boyer G.L."/>
            <person name="Read B."/>
            <person name="Zhang X."/>
            <person name="Sheath R.G."/>
        </authorList>
    </citation>
    <scope>NUCLEOTIDE SEQUENCE [LARGE SCALE GENOMIC DNA]</scope>
    <source>
        <strain evidence="1 2">PTRS2</strain>
    </source>
</reference>